<evidence type="ECO:0000259" key="2">
    <source>
        <dbReference type="SMART" id="SM00387"/>
    </source>
</evidence>
<dbReference type="SUPFAM" id="SSF55874">
    <property type="entry name" value="ATPase domain of HSP90 chaperone/DNA topoisomerase II/histidine kinase"/>
    <property type="match status" value="1"/>
</dbReference>
<dbReference type="Proteomes" id="UP000239203">
    <property type="component" value="Unassembled WGS sequence"/>
</dbReference>
<sequence length="366" mass="38988">MPRSNEMSEGDAPSDGGARLGFRSSKTARRDPTAVLAMARRIGEDLADGLAGPGVRAAARRVRALLGADAVGVVDLAGTATWSGAVPRGTRWLALLDLALHTETRAGRPPLTAVPLHVHDELAGVLVVAGRTRSGAIREVADWMVAALERARLEASAEYAAQAELRALRAEISPHFVYNALTVIASLVHSDPDRSHELMLDFADYNRYSLASHGEYTTVAEEFHAIETYLALQRAVLGDRLRVQVRVAPEVLAVAIPYLVLQPLVENAVRHGVEPRPGGGLVQVSGEAQGSDCVITVEDDGVGMAPARAEAILAGKGPAESVGLANVDRRLRTVYGPWYGLVVETERDAGTRMVVRMPMFAPGVVP</sequence>
<keyword evidence="4" id="KW-1185">Reference proteome</keyword>
<dbReference type="Pfam" id="PF02518">
    <property type="entry name" value="HATPase_c"/>
    <property type="match status" value="1"/>
</dbReference>
<feature type="domain" description="Histidine kinase/HSP90-like ATPase" evidence="2">
    <location>
        <begin position="256"/>
        <end position="361"/>
    </location>
</feature>
<dbReference type="InterPro" id="IPR050640">
    <property type="entry name" value="Bact_2-comp_sensor_kinase"/>
</dbReference>
<name>A0A2S6GM53_9PSEU</name>
<dbReference type="Pfam" id="PF06580">
    <property type="entry name" value="His_kinase"/>
    <property type="match status" value="1"/>
</dbReference>
<feature type="region of interest" description="Disordered" evidence="1">
    <location>
        <begin position="1"/>
        <end position="27"/>
    </location>
</feature>
<dbReference type="GO" id="GO:0016020">
    <property type="term" value="C:membrane"/>
    <property type="evidence" value="ECO:0007669"/>
    <property type="project" value="InterPro"/>
</dbReference>
<dbReference type="GO" id="GO:0000155">
    <property type="term" value="F:phosphorelay sensor kinase activity"/>
    <property type="evidence" value="ECO:0007669"/>
    <property type="project" value="InterPro"/>
</dbReference>
<reference evidence="3 4" key="1">
    <citation type="submission" date="2018-02" db="EMBL/GenBank/DDBJ databases">
        <title>Genomic Encyclopedia of Archaeal and Bacterial Type Strains, Phase II (KMG-II): from individual species to whole genera.</title>
        <authorList>
            <person name="Goeker M."/>
        </authorList>
    </citation>
    <scope>NUCLEOTIDE SEQUENCE [LARGE SCALE GENOMIC DNA]</scope>
    <source>
        <strain evidence="3 4">YU 961-1</strain>
    </source>
</reference>
<dbReference type="SMART" id="SM00387">
    <property type="entry name" value="HATPase_c"/>
    <property type="match status" value="1"/>
</dbReference>
<keyword evidence="3" id="KW-0808">Transferase</keyword>
<protein>
    <submittedName>
        <fullName evidence="3">Two-component system LytT family sensor kinase</fullName>
    </submittedName>
</protein>
<organism evidence="3 4">
    <name type="scientific">Actinokineospora auranticolor</name>
    <dbReference type="NCBI Taxonomy" id="155976"/>
    <lineage>
        <taxon>Bacteria</taxon>
        <taxon>Bacillati</taxon>
        <taxon>Actinomycetota</taxon>
        <taxon>Actinomycetes</taxon>
        <taxon>Pseudonocardiales</taxon>
        <taxon>Pseudonocardiaceae</taxon>
        <taxon>Actinokineospora</taxon>
    </lineage>
</organism>
<dbReference type="EMBL" id="PTIX01000010">
    <property type="protein sequence ID" value="PPK66308.1"/>
    <property type="molecule type" value="Genomic_DNA"/>
</dbReference>
<dbReference type="InterPro" id="IPR036890">
    <property type="entry name" value="HATPase_C_sf"/>
</dbReference>
<dbReference type="AlphaFoldDB" id="A0A2S6GM53"/>
<evidence type="ECO:0000256" key="1">
    <source>
        <dbReference type="SAM" id="MobiDB-lite"/>
    </source>
</evidence>
<comment type="caution">
    <text evidence="3">The sequence shown here is derived from an EMBL/GenBank/DDBJ whole genome shotgun (WGS) entry which is preliminary data.</text>
</comment>
<proteinExistence type="predicted"/>
<dbReference type="InterPro" id="IPR003594">
    <property type="entry name" value="HATPase_dom"/>
</dbReference>
<evidence type="ECO:0000313" key="3">
    <source>
        <dbReference type="EMBL" id="PPK66308.1"/>
    </source>
</evidence>
<keyword evidence="3" id="KW-0418">Kinase</keyword>
<gene>
    <name evidence="3" type="ORF">CLV40_11012</name>
</gene>
<dbReference type="Gene3D" id="3.30.565.10">
    <property type="entry name" value="Histidine kinase-like ATPase, C-terminal domain"/>
    <property type="match status" value="1"/>
</dbReference>
<dbReference type="PANTHER" id="PTHR34220">
    <property type="entry name" value="SENSOR HISTIDINE KINASE YPDA"/>
    <property type="match status" value="1"/>
</dbReference>
<dbReference type="RefSeq" id="WP_245931383.1">
    <property type="nucleotide sequence ID" value="NZ_CP154825.1"/>
</dbReference>
<accession>A0A2S6GM53</accession>
<evidence type="ECO:0000313" key="4">
    <source>
        <dbReference type="Proteomes" id="UP000239203"/>
    </source>
</evidence>
<dbReference type="InterPro" id="IPR010559">
    <property type="entry name" value="Sig_transdc_His_kin_internal"/>
</dbReference>
<dbReference type="PANTHER" id="PTHR34220:SF7">
    <property type="entry name" value="SENSOR HISTIDINE KINASE YPDA"/>
    <property type="match status" value="1"/>
</dbReference>